<dbReference type="RefSeq" id="WP_188410096.1">
    <property type="nucleotide sequence ID" value="NZ_BMCP01000002.1"/>
</dbReference>
<proteinExistence type="predicted"/>
<evidence type="ECO:0000313" key="2">
    <source>
        <dbReference type="EMBL" id="GGE47292.1"/>
    </source>
</evidence>
<dbReference type="GO" id="GO:0008081">
    <property type="term" value="F:phosphoric diester hydrolase activity"/>
    <property type="evidence" value="ECO:0007669"/>
    <property type="project" value="InterPro"/>
</dbReference>
<dbReference type="Pfam" id="PF03009">
    <property type="entry name" value="GDPD"/>
    <property type="match status" value="1"/>
</dbReference>
<comment type="caution">
    <text evidence="2">The sequence shown here is derived from an EMBL/GenBank/DDBJ whole genome shotgun (WGS) entry which is preliminary data.</text>
</comment>
<dbReference type="PROSITE" id="PS51704">
    <property type="entry name" value="GP_PDE"/>
    <property type="match status" value="1"/>
</dbReference>
<dbReference type="InterPro" id="IPR030395">
    <property type="entry name" value="GP_PDE_dom"/>
</dbReference>
<accession>A0A8J2YJK8</accession>
<reference evidence="2" key="2">
    <citation type="submission" date="2020-09" db="EMBL/GenBank/DDBJ databases">
        <authorList>
            <person name="Sun Q."/>
            <person name="Sedlacek I."/>
        </authorList>
    </citation>
    <scope>NUCLEOTIDE SEQUENCE</scope>
    <source>
        <strain evidence="2">CCM 7684</strain>
    </source>
</reference>
<sequence>MKGPGRLDWLVARPIAHRGLHDRAAGVIENSATAVAHAVNLGFAVEVDVQLTADGSAVVFHDDMLNRLTAYKGLVVERSEEELLSMPLLDSAAGDLIWTLEQCLTLVAGRVPVVVEIKSAWNGDTRLAERVGRSLAAYSGPRAAKSFDPTMVQALYRAAPSVPRGIIGCAYTTADWPFLSWQQRWRLRHMIHWPQTRPDFVSWKVDDLPSPAVSVARRVIGAPVMTWTVRTPEQQARAGLYADQMVFEGFVP</sequence>
<dbReference type="Proteomes" id="UP000602745">
    <property type="component" value="Unassembled WGS sequence"/>
</dbReference>
<dbReference type="PANTHER" id="PTHR46211:SF1">
    <property type="entry name" value="GLYCEROPHOSPHODIESTER PHOSPHODIESTERASE, CYTOPLASMIC"/>
    <property type="match status" value="1"/>
</dbReference>
<evidence type="ECO:0000259" key="1">
    <source>
        <dbReference type="PROSITE" id="PS51704"/>
    </source>
</evidence>
<dbReference type="GO" id="GO:0006629">
    <property type="term" value="P:lipid metabolic process"/>
    <property type="evidence" value="ECO:0007669"/>
    <property type="project" value="InterPro"/>
</dbReference>
<dbReference type="Gene3D" id="3.20.20.190">
    <property type="entry name" value="Phosphatidylinositol (PI) phosphodiesterase"/>
    <property type="match status" value="1"/>
</dbReference>
<evidence type="ECO:0000313" key="3">
    <source>
        <dbReference type="Proteomes" id="UP000602745"/>
    </source>
</evidence>
<dbReference type="PANTHER" id="PTHR46211">
    <property type="entry name" value="GLYCEROPHOSPHORYL DIESTER PHOSPHODIESTERASE"/>
    <property type="match status" value="1"/>
</dbReference>
<gene>
    <name evidence="2" type="ORF">GCM10007276_25560</name>
</gene>
<name>A0A8J2YJK8_9RHOB</name>
<reference evidence="2" key="1">
    <citation type="journal article" date="2014" name="Int. J. Syst. Evol. Microbiol.">
        <title>Complete genome sequence of Corynebacterium casei LMG S-19264T (=DSM 44701T), isolated from a smear-ripened cheese.</title>
        <authorList>
            <consortium name="US DOE Joint Genome Institute (JGI-PGF)"/>
            <person name="Walter F."/>
            <person name="Albersmeier A."/>
            <person name="Kalinowski J."/>
            <person name="Ruckert C."/>
        </authorList>
    </citation>
    <scope>NUCLEOTIDE SEQUENCE</scope>
    <source>
        <strain evidence="2">CCM 7684</strain>
    </source>
</reference>
<dbReference type="SUPFAM" id="SSF51695">
    <property type="entry name" value="PLC-like phosphodiesterases"/>
    <property type="match status" value="1"/>
</dbReference>
<keyword evidence="3" id="KW-1185">Reference proteome</keyword>
<dbReference type="EMBL" id="BMCP01000002">
    <property type="protein sequence ID" value="GGE47292.1"/>
    <property type="molecule type" value="Genomic_DNA"/>
</dbReference>
<organism evidence="2 3">
    <name type="scientific">Agaricicola taiwanensis</name>
    <dbReference type="NCBI Taxonomy" id="591372"/>
    <lineage>
        <taxon>Bacteria</taxon>
        <taxon>Pseudomonadati</taxon>
        <taxon>Pseudomonadota</taxon>
        <taxon>Alphaproteobacteria</taxon>
        <taxon>Rhodobacterales</taxon>
        <taxon>Paracoccaceae</taxon>
        <taxon>Agaricicola</taxon>
    </lineage>
</organism>
<feature type="domain" description="GP-PDE" evidence="1">
    <location>
        <begin position="12"/>
        <end position="252"/>
    </location>
</feature>
<dbReference type="InterPro" id="IPR017946">
    <property type="entry name" value="PLC-like_Pdiesterase_TIM-brl"/>
</dbReference>
<protein>
    <submittedName>
        <fullName evidence="2">Glycerophosphoryl diester phosphodiesterase</fullName>
    </submittedName>
</protein>
<dbReference type="AlphaFoldDB" id="A0A8J2YJK8"/>